<accession>A0AAW2ZQW6</accession>
<evidence type="ECO:0000256" key="1">
    <source>
        <dbReference type="SAM" id="MobiDB-lite"/>
    </source>
</evidence>
<dbReference type="EMBL" id="JAOPGA020001816">
    <property type="protein sequence ID" value="KAL0491566.1"/>
    <property type="molecule type" value="Genomic_DNA"/>
</dbReference>
<dbReference type="GO" id="GO:0031573">
    <property type="term" value="P:mitotic intra-S DNA damage checkpoint signaling"/>
    <property type="evidence" value="ECO:0007669"/>
    <property type="project" value="TreeGrafter"/>
</dbReference>
<dbReference type="Proteomes" id="UP001431209">
    <property type="component" value="Unassembled WGS sequence"/>
</dbReference>
<gene>
    <name evidence="2" type="ORF">AKO1_000013</name>
</gene>
<feature type="compositionally biased region" description="Polar residues" evidence="1">
    <location>
        <begin position="377"/>
        <end position="394"/>
    </location>
</feature>
<dbReference type="GO" id="GO:0071479">
    <property type="term" value="P:cellular response to ionizing radiation"/>
    <property type="evidence" value="ECO:0007669"/>
    <property type="project" value="TreeGrafter"/>
</dbReference>
<reference evidence="2 3" key="1">
    <citation type="submission" date="2024-03" db="EMBL/GenBank/DDBJ databases">
        <title>The Acrasis kona genome and developmental transcriptomes reveal deep origins of eukaryotic multicellular pathways.</title>
        <authorList>
            <person name="Sheikh S."/>
            <person name="Fu C.-J."/>
            <person name="Brown M.W."/>
            <person name="Baldauf S.L."/>
        </authorList>
    </citation>
    <scope>NUCLEOTIDE SEQUENCE [LARGE SCALE GENOMIC DNA]</scope>
    <source>
        <strain evidence="2 3">ATCC MYA-3509</strain>
    </source>
</reference>
<dbReference type="Pfam" id="PF04139">
    <property type="entry name" value="Rad9"/>
    <property type="match status" value="1"/>
</dbReference>
<dbReference type="GO" id="GO:0000076">
    <property type="term" value="P:DNA replication checkpoint signaling"/>
    <property type="evidence" value="ECO:0007669"/>
    <property type="project" value="TreeGrafter"/>
</dbReference>
<dbReference type="Gene3D" id="3.70.10.10">
    <property type="match status" value="1"/>
</dbReference>
<protein>
    <submittedName>
        <fullName evidence="2">Cell cycle checkpoint control protein RAD9</fullName>
    </submittedName>
</protein>
<feature type="region of interest" description="Disordered" evidence="1">
    <location>
        <begin position="308"/>
        <end position="432"/>
    </location>
</feature>
<dbReference type="InterPro" id="IPR046938">
    <property type="entry name" value="DNA_clamp_sf"/>
</dbReference>
<evidence type="ECO:0000313" key="2">
    <source>
        <dbReference type="EMBL" id="KAL0491566.1"/>
    </source>
</evidence>
<evidence type="ECO:0000313" key="3">
    <source>
        <dbReference type="Proteomes" id="UP001431209"/>
    </source>
</evidence>
<comment type="caution">
    <text evidence="2">The sequence shown here is derived from an EMBL/GenBank/DDBJ whole genome shotgun (WGS) entry which is preliminary data.</text>
</comment>
<proteinExistence type="predicted"/>
<dbReference type="InterPro" id="IPR007268">
    <property type="entry name" value="Rad9/Ddc1"/>
</dbReference>
<organism evidence="2 3">
    <name type="scientific">Acrasis kona</name>
    <dbReference type="NCBI Taxonomy" id="1008807"/>
    <lineage>
        <taxon>Eukaryota</taxon>
        <taxon>Discoba</taxon>
        <taxon>Heterolobosea</taxon>
        <taxon>Tetramitia</taxon>
        <taxon>Eutetramitia</taxon>
        <taxon>Acrasidae</taxon>
        <taxon>Acrasis</taxon>
    </lineage>
</organism>
<feature type="compositionally biased region" description="Polar residues" evidence="1">
    <location>
        <begin position="342"/>
        <end position="351"/>
    </location>
</feature>
<dbReference type="SUPFAM" id="SSF55979">
    <property type="entry name" value="DNA clamp"/>
    <property type="match status" value="1"/>
</dbReference>
<feature type="compositionally biased region" description="Low complexity" evidence="1">
    <location>
        <begin position="312"/>
        <end position="322"/>
    </location>
</feature>
<dbReference type="PANTHER" id="PTHR15237:SF0">
    <property type="entry name" value="CELL CYCLE CHECKPOINT CONTROL PROTEIN"/>
    <property type="match status" value="1"/>
</dbReference>
<dbReference type="PANTHER" id="PTHR15237">
    <property type="entry name" value="DNA REPAIR PROTEIN RAD9"/>
    <property type="match status" value="1"/>
</dbReference>
<dbReference type="GO" id="GO:0006281">
    <property type="term" value="P:DNA repair"/>
    <property type="evidence" value="ECO:0007669"/>
    <property type="project" value="TreeGrafter"/>
</dbReference>
<dbReference type="GO" id="GO:0030896">
    <property type="term" value="C:checkpoint clamp complex"/>
    <property type="evidence" value="ECO:0007669"/>
    <property type="project" value="InterPro"/>
</dbReference>
<feature type="compositionally biased region" description="Basic and acidic residues" evidence="1">
    <location>
        <begin position="406"/>
        <end position="415"/>
    </location>
</feature>
<feature type="compositionally biased region" description="Acidic residues" evidence="1">
    <location>
        <begin position="416"/>
        <end position="432"/>
    </location>
</feature>
<keyword evidence="3" id="KW-1185">Reference proteome</keyword>
<sequence>MECVIDKDNVKIFSQVLHSLAKVGEMISFDSKADMLCVVTFNSAQSAYMAFYLKPKFFLKYSGFKRGGTGRNFRIMSKYITNIFKNMGHVKRISITANGREDNNCVKIQLFMENGVDKTYKLHFEQVDVQQAILDKDDYPVVYQCDAKVLNVLLSNFDNKINEVKFILEASSRQTPQGSSSNQDSSQSHLTVLRIVTYFDDEETTKTTLNTTMSIDQQEFKAKRYTLPPPSFDDATAANNSQHQVQELLSMTFTVKYLRTYLTFCESALQPIEIYLSQHGTPFYCRSISNHDELDDIESELLLATVQMKNTQSQQSSHEQSSGVKSTPSQDSTKRDAIKSYGTASTSTDSESQTRKRKQSSQDLFSSLKSDPYKYHVSQNNQMDSYHSSEASSQKKARLSPSVPDTPDRGNNKMMDDDDDDDDRVLEEDDSM</sequence>
<dbReference type="AlphaFoldDB" id="A0AAW2ZQW6"/>
<name>A0AAW2ZQW6_9EUKA</name>